<feature type="signal peptide" evidence="2">
    <location>
        <begin position="1"/>
        <end position="25"/>
    </location>
</feature>
<proteinExistence type="predicted"/>
<evidence type="ECO:0000313" key="4">
    <source>
        <dbReference type="Proteomes" id="UP001152795"/>
    </source>
</evidence>
<keyword evidence="2" id="KW-0732">Signal</keyword>
<feature type="region of interest" description="Disordered" evidence="1">
    <location>
        <begin position="187"/>
        <end position="237"/>
    </location>
</feature>
<feature type="chain" id="PRO_5043467442" evidence="2">
    <location>
        <begin position="26"/>
        <end position="304"/>
    </location>
</feature>
<evidence type="ECO:0000256" key="2">
    <source>
        <dbReference type="SAM" id="SignalP"/>
    </source>
</evidence>
<evidence type="ECO:0000256" key="1">
    <source>
        <dbReference type="SAM" id="MobiDB-lite"/>
    </source>
</evidence>
<accession>A0A6S7HN32</accession>
<evidence type="ECO:0000313" key="3">
    <source>
        <dbReference type="EMBL" id="CAB4007405.1"/>
    </source>
</evidence>
<dbReference type="Proteomes" id="UP001152795">
    <property type="component" value="Unassembled WGS sequence"/>
</dbReference>
<gene>
    <name evidence="3" type="ORF">PACLA_8A053811</name>
</gene>
<comment type="caution">
    <text evidence="3">The sequence shown here is derived from an EMBL/GenBank/DDBJ whole genome shotgun (WGS) entry which is preliminary data.</text>
</comment>
<organism evidence="3 4">
    <name type="scientific">Paramuricea clavata</name>
    <name type="common">Red gorgonian</name>
    <name type="synonym">Violescent sea-whip</name>
    <dbReference type="NCBI Taxonomy" id="317549"/>
    <lineage>
        <taxon>Eukaryota</taxon>
        <taxon>Metazoa</taxon>
        <taxon>Cnidaria</taxon>
        <taxon>Anthozoa</taxon>
        <taxon>Octocorallia</taxon>
        <taxon>Malacalcyonacea</taxon>
        <taxon>Plexauridae</taxon>
        <taxon>Paramuricea</taxon>
    </lineage>
</organism>
<protein>
    <submittedName>
        <fullName evidence="3">Uncharacterized protein</fullName>
    </submittedName>
</protein>
<reference evidence="3" key="1">
    <citation type="submission" date="2020-04" db="EMBL/GenBank/DDBJ databases">
        <authorList>
            <person name="Alioto T."/>
            <person name="Alioto T."/>
            <person name="Gomez Garrido J."/>
        </authorList>
    </citation>
    <scope>NUCLEOTIDE SEQUENCE</scope>
    <source>
        <strain evidence="3">A484AB</strain>
    </source>
</reference>
<dbReference type="EMBL" id="CACRXK020005788">
    <property type="protein sequence ID" value="CAB4007405.1"/>
    <property type="molecule type" value="Genomic_DNA"/>
</dbReference>
<sequence length="304" mass="34557">MCFNKLLTFILAIFRLFNLATQCIAESNSPIVGPRHALPELSFATSNGEVSCIVELSLVGLLAGLVVVPTTGVDKWIYEHASDCLVWTANEITANIDHGPRQERWYEITDGEASVIDDNNIPRSLFDSTVVKNISYQDLREMAVEPNVSRSNPADSCAVHRSFVRDGEQERIAVPRYLRRSFQLPSSSSALSDEENNHCPLELCKPPTHDEAEPSQKYQKTQGEEEEEEEQVSSPEDVFQIISTQTGWVMNDDKYMYKVYEHIRWRCPAEQLPQRPILAFCTRRDAAKREEKDVFTKPDPYIDA</sequence>
<name>A0A6S7HN32_PARCT</name>
<keyword evidence="4" id="KW-1185">Reference proteome</keyword>
<dbReference type="AlphaFoldDB" id="A0A6S7HN32"/>